<dbReference type="InterPro" id="IPR015443">
    <property type="entry name" value="Aldose_1-epimerase"/>
</dbReference>
<feature type="binding site" evidence="13">
    <location>
        <begin position="85"/>
        <end position="86"/>
    </location>
    <ligand>
        <name>beta-D-galactose</name>
        <dbReference type="ChEBI" id="CHEBI:27667"/>
    </ligand>
</feature>
<evidence type="ECO:0000256" key="1">
    <source>
        <dbReference type="ARBA" id="ARBA00001614"/>
    </source>
</evidence>
<feature type="active site" description="Proton donor" evidence="12">
    <location>
        <position position="181"/>
    </location>
</feature>
<evidence type="ECO:0000256" key="12">
    <source>
        <dbReference type="PIRSR" id="PIRSR005096-1"/>
    </source>
</evidence>
<protein>
    <recommendedName>
        <fullName evidence="7 11">Aldose 1-epimerase</fullName>
        <ecNumber evidence="6 11">5.1.3.3</ecNumber>
    </recommendedName>
</protein>
<dbReference type="PANTHER" id="PTHR10091">
    <property type="entry name" value="ALDOSE-1-EPIMERASE"/>
    <property type="match status" value="1"/>
</dbReference>
<proteinExistence type="inferred from homology"/>
<comment type="similarity">
    <text evidence="4 11">Belongs to the aldose epimerase family.</text>
</comment>
<feature type="binding site" evidence="13">
    <location>
        <begin position="181"/>
        <end position="183"/>
    </location>
    <ligand>
        <name>beta-D-galactose</name>
        <dbReference type="ChEBI" id="CHEBI:27667"/>
    </ligand>
</feature>
<dbReference type="PANTHER" id="PTHR10091:SF0">
    <property type="entry name" value="GALACTOSE MUTAROTASE"/>
    <property type="match status" value="1"/>
</dbReference>
<evidence type="ECO:0000256" key="7">
    <source>
        <dbReference type="ARBA" id="ARBA00014165"/>
    </source>
</evidence>
<evidence type="ECO:0000256" key="4">
    <source>
        <dbReference type="ARBA" id="ARBA00006206"/>
    </source>
</evidence>
<feature type="active site" description="Proton acceptor" evidence="12">
    <location>
        <position position="308"/>
    </location>
</feature>
<evidence type="ECO:0000256" key="5">
    <source>
        <dbReference type="ARBA" id="ARBA00011245"/>
    </source>
</evidence>
<evidence type="ECO:0000256" key="13">
    <source>
        <dbReference type="PIRSR" id="PIRSR005096-3"/>
    </source>
</evidence>
<keyword evidence="10 11" id="KW-0119">Carbohydrate metabolism</keyword>
<dbReference type="EC" id="5.1.3.3" evidence="6 11"/>
<evidence type="ECO:0000313" key="14">
    <source>
        <dbReference type="EMBL" id="RFZ95805.1"/>
    </source>
</evidence>
<comment type="subunit">
    <text evidence="5">Monomer.</text>
</comment>
<dbReference type="InterPro" id="IPR011013">
    <property type="entry name" value="Gal_mutarotase_sf_dom"/>
</dbReference>
<name>A0A372P0A6_9SPHI</name>
<comment type="cofactor">
    <cofactor evidence="2">
        <name>Ca(2+)</name>
        <dbReference type="ChEBI" id="CHEBI:29108"/>
    </cofactor>
</comment>
<comment type="pathway">
    <text evidence="3 11">Carbohydrate metabolism; hexose metabolism.</text>
</comment>
<evidence type="ECO:0000256" key="8">
    <source>
        <dbReference type="ARBA" id="ARBA00022837"/>
    </source>
</evidence>
<dbReference type="GO" id="GO:0004034">
    <property type="term" value="F:aldose 1-epimerase activity"/>
    <property type="evidence" value="ECO:0007669"/>
    <property type="project" value="UniProtKB-EC"/>
</dbReference>
<dbReference type="UniPathway" id="UPA00242"/>
<dbReference type="GO" id="GO:0006006">
    <property type="term" value="P:glucose metabolic process"/>
    <property type="evidence" value="ECO:0007669"/>
    <property type="project" value="TreeGrafter"/>
</dbReference>
<dbReference type="Pfam" id="PF01263">
    <property type="entry name" value="Aldose_epim"/>
    <property type="match status" value="1"/>
</dbReference>
<evidence type="ECO:0000256" key="3">
    <source>
        <dbReference type="ARBA" id="ARBA00005028"/>
    </source>
</evidence>
<evidence type="ECO:0000256" key="10">
    <source>
        <dbReference type="ARBA" id="ARBA00023277"/>
    </source>
</evidence>
<dbReference type="Proteomes" id="UP000264217">
    <property type="component" value="Unassembled WGS sequence"/>
</dbReference>
<reference evidence="14 15" key="1">
    <citation type="submission" date="2018-08" db="EMBL/GenBank/DDBJ databases">
        <title>Mucilaginibacter sp. MYSH2.</title>
        <authorList>
            <person name="Seo T."/>
        </authorList>
    </citation>
    <scope>NUCLEOTIDE SEQUENCE [LARGE SCALE GENOMIC DNA]</scope>
    <source>
        <strain evidence="14 15">MYSH2</strain>
    </source>
</reference>
<dbReference type="GO" id="GO:0033499">
    <property type="term" value="P:galactose catabolic process via UDP-galactose, Leloir pathway"/>
    <property type="evidence" value="ECO:0007669"/>
    <property type="project" value="TreeGrafter"/>
</dbReference>
<dbReference type="SUPFAM" id="SSF74650">
    <property type="entry name" value="Galactose mutarotase-like"/>
    <property type="match status" value="1"/>
</dbReference>
<dbReference type="CDD" id="cd09019">
    <property type="entry name" value="galactose_mutarotase_like"/>
    <property type="match status" value="1"/>
</dbReference>
<dbReference type="InterPro" id="IPR008183">
    <property type="entry name" value="Aldose_1/G6P_1-epimerase"/>
</dbReference>
<comment type="caution">
    <text evidence="14">The sequence shown here is derived from an EMBL/GenBank/DDBJ whole genome shotgun (WGS) entry which is preliminary data.</text>
</comment>
<dbReference type="Gene3D" id="2.70.98.10">
    <property type="match status" value="1"/>
</dbReference>
<dbReference type="InterPro" id="IPR047215">
    <property type="entry name" value="Galactose_mutarotase-like"/>
</dbReference>
<organism evidence="14 15">
    <name type="scientific">Mucilaginibacter conchicola</name>
    <dbReference type="NCBI Taxonomy" id="2303333"/>
    <lineage>
        <taxon>Bacteria</taxon>
        <taxon>Pseudomonadati</taxon>
        <taxon>Bacteroidota</taxon>
        <taxon>Sphingobacteriia</taxon>
        <taxon>Sphingobacteriales</taxon>
        <taxon>Sphingobacteriaceae</taxon>
        <taxon>Mucilaginibacter</taxon>
    </lineage>
</organism>
<keyword evidence="9 11" id="KW-0413">Isomerase</keyword>
<evidence type="ECO:0000256" key="2">
    <source>
        <dbReference type="ARBA" id="ARBA00001913"/>
    </source>
</evidence>
<dbReference type="InterPro" id="IPR014718">
    <property type="entry name" value="GH-type_carb-bd"/>
</dbReference>
<keyword evidence="8" id="KW-0106">Calcium</keyword>
<evidence type="ECO:0000256" key="11">
    <source>
        <dbReference type="PIRNR" id="PIRNR005096"/>
    </source>
</evidence>
<evidence type="ECO:0000256" key="9">
    <source>
        <dbReference type="ARBA" id="ARBA00023235"/>
    </source>
</evidence>
<gene>
    <name evidence="14" type="ORF">D0C36_03660</name>
</gene>
<dbReference type="OrthoDB" id="9779408at2"/>
<dbReference type="AlphaFoldDB" id="A0A372P0A6"/>
<comment type="catalytic activity">
    <reaction evidence="1 11">
        <text>alpha-D-glucose = beta-D-glucose</text>
        <dbReference type="Rhea" id="RHEA:10264"/>
        <dbReference type="ChEBI" id="CHEBI:15903"/>
        <dbReference type="ChEBI" id="CHEBI:17925"/>
        <dbReference type="EC" id="5.1.3.3"/>
    </reaction>
</comment>
<evidence type="ECO:0000256" key="6">
    <source>
        <dbReference type="ARBA" id="ARBA00013185"/>
    </source>
</evidence>
<dbReference type="PROSITE" id="PS00545">
    <property type="entry name" value="ALDOSE_1_EPIMERASE"/>
    <property type="match status" value="1"/>
</dbReference>
<sequence>MQAETAIKIQVKPWGKHGGKDVYLFRITNAYGNYVELTNYGATLVNVVVPDKNGDTGSVILGYDDLQAYLNDTYYIGSTIGRFANRIGNASFTIDGKDYYLDKNDGENSNHGGFAGYHQRVFDFELSDDTIRMTLLDEDGTGGYPGTLKLKVTFTWNDDNELYIGYEAETDKPTIANFTNHAYFNLSGTDNLVTNQRLSISAGSYLESDENYLPTGKIFIDTDGFINGRLLGDILDSSRPIETGLNRYFTLLDQNAEKAQAELYDPATGRELKVFTSYPGIMVYTAQYLDTEGRGGQAYKPFSAVCLECQHYPDGINHQYFPSAILRPDGQYNQFIKFRFNVR</sequence>
<dbReference type="GO" id="GO:0030246">
    <property type="term" value="F:carbohydrate binding"/>
    <property type="evidence" value="ECO:0007669"/>
    <property type="project" value="InterPro"/>
</dbReference>
<accession>A0A372P0A6</accession>
<keyword evidence="15" id="KW-1185">Reference proteome</keyword>
<evidence type="ECO:0000313" key="15">
    <source>
        <dbReference type="Proteomes" id="UP000264217"/>
    </source>
</evidence>
<dbReference type="RefSeq" id="WP_117391356.1">
    <property type="nucleotide sequence ID" value="NZ_QWDC01000001.1"/>
</dbReference>
<dbReference type="InterPro" id="IPR018052">
    <property type="entry name" value="Ald1_epimerase_CS"/>
</dbReference>
<dbReference type="EMBL" id="QWDC01000001">
    <property type="protein sequence ID" value="RFZ95805.1"/>
    <property type="molecule type" value="Genomic_DNA"/>
</dbReference>
<dbReference type="PIRSF" id="PIRSF005096">
    <property type="entry name" value="GALM"/>
    <property type="match status" value="1"/>
</dbReference>